<dbReference type="Proteomes" id="UP001417504">
    <property type="component" value="Unassembled WGS sequence"/>
</dbReference>
<evidence type="ECO:0008006" key="4">
    <source>
        <dbReference type="Google" id="ProtNLM"/>
    </source>
</evidence>
<keyword evidence="3" id="KW-1185">Reference proteome</keyword>
<dbReference type="PANTHER" id="PTHR34282">
    <property type="entry name" value="OS01G0228800 PROTEIN-RELATED"/>
    <property type="match status" value="1"/>
</dbReference>
<sequence>MGFKHHTRRYSKDVSEINRTQSLDRNQSVRSRFPTLSSQLHINEISKGAQKLNQILNACSLVDIGKKLLKGAKDLKVFLRMLSIYHRAANLHEYPAKQAPNNPKSDSHRQSTDYGTEIRTITTSKSSNKISNTTNSQSEKVRIPIIAKLMGLEELPTSTIDGETAPEKDPSPISTVKNTKPLHIPKMQKLEDELVDKTGNPGLPTIKNLPRDVPMEIKKKPSVIQPNPRINKETAFSVKASDLKQNFQKRSHTQNASNLCNCMGDKNVPENKLHKATLRNTTVKVSDSLEASFIPLQNNDVSRFPDVASVQTKGNSGMDEGAIEGVTKSSIQEGQKIPKSETSGSLTMNLDHPDEDDEILMHCAYEVMERKCKR</sequence>
<dbReference type="AlphaFoldDB" id="A0AAP0I589"/>
<evidence type="ECO:0000313" key="2">
    <source>
        <dbReference type="EMBL" id="KAK9108843.1"/>
    </source>
</evidence>
<evidence type="ECO:0000256" key="1">
    <source>
        <dbReference type="SAM" id="MobiDB-lite"/>
    </source>
</evidence>
<reference evidence="2 3" key="1">
    <citation type="submission" date="2024-01" db="EMBL/GenBank/DDBJ databases">
        <title>Genome assemblies of Stephania.</title>
        <authorList>
            <person name="Yang L."/>
        </authorList>
    </citation>
    <scope>NUCLEOTIDE SEQUENCE [LARGE SCALE GENOMIC DNA]</scope>
    <source>
        <strain evidence="2">QJT</strain>
        <tissue evidence="2">Leaf</tissue>
    </source>
</reference>
<feature type="region of interest" description="Disordered" evidence="1">
    <location>
        <begin position="159"/>
        <end position="178"/>
    </location>
</feature>
<protein>
    <recommendedName>
        <fullName evidence="4">DUF3741 domain-containing protein</fullName>
    </recommendedName>
</protein>
<proteinExistence type="predicted"/>
<feature type="region of interest" description="Disordered" evidence="1">
    <location>
        <begin position="95"/>
        <end position="114"/>
    </location>
</feature>
<accession>A0AAP0I589</accession>
<dbReference type="PANTHER" id="PTHR34282:SF1">
    <property type="entry name" value="DUF3741 DOMAIN-CONTAINING PROTEIN"/>
    <property type="match status" value="1"/>
</dbReference>
<dbReference type="EMBL" id="JBBNAE010000007">
    <property type="protein sequence ID" value="KAK9108843.1"/>
    <property type="molecule type" value="Genomic_DNA"/>
</dbReference>
<feature type="region of interest" description="Disordered" evidence="1">
    <location>
        <begin position="329"/>
        <end position="353"/>
    </location>
</feature>
<evidence type="ECO:0000313" key="3">
    <source>
        <dbReference type="Proteomes" id="UP001417504"/>
    </source>
</evidence>
<organism evidence="2 3">
    <name type="scientific">Stephania japonica</name>
    <dbReference type="NCBI Taxonomy" id="461633"/>
    <lineage>
        <taxon>Eukaryota</taxon>
        <taxon>Viridiplantae</taxon>
        <taxon>Streptophyta</taxon>
        <taxon>Embryophyta</taxon>
        <taxon>Tracheophyta</taxon>
        <taxon>Spermatophyta</taxon>
        <taxon>Magnoliopsida</taxon>
        <taxon>Ranunculales</taxon>
        <taxon>Menispermaceae</taxon>
        <taxon>Menispermoideae</taxon>
        <taxon>Cissampelideae</taxon>
        <taxon>Stephania</taxon>
    </lineage>
</organism>
<comment type="caution">
    <text evidence="2">The sequence shown here is derived from an EMBL/GenBank/DDBJ whole genome shotgun (WGS) entry which is preliminary data.</text>
</comment>
<gene>
    <name evidence="2" type="ORF">Sjap_016903</name>
</gene>
<name>A0AAP0I589_9MAGN</name>